<dbReference type="Pfam" id="PF03222">
    <property type="entry name" value="Trp_Tyr_perm"/>
    <property type="match status" value="1"/>
</dbReference>
<dbReference type="Gene3D" id="1.20.1740.10">
    <property type="entry name" value="Amino acid/polyamine transporter I"/>
    <property type="match status" value="1"/>
</dbReference>
<sequence length="540" mass="56967">MPPSLSYRLTNSVTASRFNFPRHNINHPRNTAANLPILFNPDKTPLHNPTPSLTKNPILTSKTQKLTSVPNCADPSESLHLSQPSGTQEQTQKKSFWGAVSLIVGTAVGPGMLGLPALTIKSGPFPSTIAILLAWVYVVSSIVLVAELTFAAMEEDGVGEVSFTGLATKALGNGFGALVAIVYASLSFSLLVACVSGIGSIVSQWFPCVDVALAFGLFPLAVGVVIRFFPFYAIDAANRLLCFVMLISISALVGIGLSVARSNVVASFSHASWSVSSILPAIPVMVLTLGFHVITPFICKIAGNSVHDARKAILIGGFIPLIMVFSWNLIVLGLSGTNPGASPGDPISLLLSVKSSALAAVQGFAFSALATSLIGYAVSFPKQLIDTLDLIFQKNNGGKNSSPAPMICDGNGAGRVGSLGYLRLDCVGHPGIILFSRLQHSSAPENYATLSKRAFDSIEVLVVPVVLGASVLIASFFRSTFSRALDFAGVYANCFLFGILPPLMAYIQQSRKKLRPEILPGGNVTLLLLFSVAVALGIWH</sequence>
<feature type="transmembrane region" description="Helical" evidence="8">
    <location>
        <begin position="96"/>
        <end position="117"/>
    </location>
</feature>
<feature type="transmembrane region" description="Helical" evidence="8">
    <location>
        <begin position="313"/>
        <end position="336"/>
    </location>
</feature>
<evidence type="ECO:0000256" key="7">
    <source>
        <dbReference type="ARBA" id="ARBA00023136"/>
    </source>
</evidence>
<keyword evidence="4" id="KW-0997">Cell inner membrane</keyword>
<evidence type="ECO:0000256" key="6">
    <source>
        <dbReference type="ARBA" id="ARBA00022989"/>
    </source>
</evidence>
<evidence type="ECO:0000256" key="1">
    <source>
        <dbReference type="ARBA" id="ARBA00004429"/>
    </source>
</evidence>
<dbReference type="AlphaFoldDB" id="A0ABD3IKJ4"/>
<evidence type="ECO:0000256" key="4">
    <source>
        <dbReference type="ARBA" id="ARBA00022519"/>
    </source>
</evidence>
<proteinExistence type="predicted"/>
<evidence type="ECO:0000256" key="3">
    <source>
        <dbReference type="ARBA" id="ARBA00022475"/>
    </source>
</evidence>
<evidence type="ECO:0000256" key="5">
    <source>
        <dbReference type="ARBA" id="ARBA00022692"/>
    </source>
</evidence>
<keyword evidence="5 8" id="KW-0812">Transmembrane</keyword>
<evidence type="ECO:0000256" key="2">
    <source>
        <dbReference type="ARBA" id="ARBA00022448"/>
    </source>
</evidence>
<feature type="transmembrane region" description="Helical" evidence="8">
    <location>
        <begin position="356"/>
        <end position="378"/>
    </location>
</feature>
<dbReference type="PANTHER" id="PTHR47715:SF1">
    <property type="entry name" value="TRYPTOPHAN_TYROSINE PERMEASE"/>
    <property type="match status" value="1"/>
</dbReference>
<feature type="transmembrane region" description="Helical" evidence="8">
    <location>
        <begin position="174"/>
        <end position="199"/>
    </location>
</feature>
<feature type="transmembrane region" description="Helical" evidence="8">
    <location>
        <begin position="518"/>
        <end position="539"/>
    </location>
</feature>
<feature type="transmembrane region" description="Helical" evidence="8">
    <location>
        <begin position="460"/>
        <end position="481"/>
    </location>
</feature>
<dbReference type="GO" id="GO:0005886">
    <property type="term" value="C:plasma membrane"/>
    <property type="evidence" value="ECO:0007669"/>
    <property type="project" value="UniProtKB-SubCell"/>
</dbReference>
<organism evidence="9 10">
    <name type="scientific">Eucalyptus globulus</name>
    <name type="common">Tasmanian blue gum</name>
    <dbReference type="NCBI Taxonomy" id="34317"/>
    <lineage>
        <taxon>Eukaryota</taxon>
        <taxon>Viridiplantae</taxon>
        <taxon>Streptophyta</taxon>
        <taxon>Embryophyta</taxon>
        <taxon>Tracheophyta</taxon>
        <taxon>Spermatophyta</taxon>
        <taxon>Magnoliopsida</taxon>
        <taxon>eudicotyledons</taxon>
        <taxon>Gunneridae</taxon>
        <taxon>Pentapetalae</taxon>
        <taxon>rosids</taxon>
        <taxon>malvids</taxon>
        <taxon>Myrtales</taxon>
        <taxon>Myrtaceae</taxon>
        <taxon>Myrtoideae</taxon>
        <taxon>Eucalypteae</taxon>
        <taxon>Eucalyptus</taxon>
    </lineage>
</organism>
<reference evidence="9 10" key="1">
    <citation type="submission" date="2024-11" db="EMBL/GenBank/DDBJ databases">
        <title>Chromosome-level genome assembly of Eucalyptus globulus Labill. provides insights into its genome evolution.</title>
        <authorList>
            <person name="Li X."/>
        </authorList>
    </citation>
    <scope>NUCLEOTIDE SEQUENCE [LARGE SCALE GENOMIC DNA]</scope>
    <source>
        <strain evidence="9">CL2024</strain>
        <tissue evidence="9">Fresh tender leaves</tissue>
    </source>
</reference>
<feature type="transmembrane region" description="Helical" evidence="8">
    <location>
        <begin position="487"/>
        <end position="506"/>
    </location>
</feature>
<dbReference type="InterPro" id="IPR018227">
    <property type="entry name" value="Amino_acid_transport_2"/>
</dbReference>
<comment type="subcellular location">
    <subcellularLocation>
        <location evidence="1">Cell inner membrane</location>
        <topology evidence="1">Multi-pass membrane protein</topology>
    </subcellularLocation>
</comment>
<evidence type="ECO:0000313" key="9">
    <source>
        <dbReference type="EMBL" id="KAL3715492.1"/>
    </source>
</evidence>
<evidence type="ECO:0000313" key="10">
    <source>
        <dbReference type="Proteomes" id="UP001634007"/>
    </source>
</evidence>
<dbReference type="Proteomes" id="UP001634007">
    <property type="component" value="Unassembled WGS sequence"/>
</dbReference>
<feature type="transmembrane region" description="Helical" evidence="8">
    <location>
        <begin position="129"/>
        <end position="153"/>
    </location>
</feature>
<name>A0ABD3IKJ4_EUCGL</name>
<dbReference type="PANTHER" id="PTHR47715">
    <property type="entry name" value="TRYPTOPHAN/TYROSINE PERMEASE"/>
    <property type="match status" value="1"/>
</dbReference>
<accession>A0ABD3IKJ4</accession>
<feature type="transmembrane region" description="Helical" evidence="8">
    <location>
        <begin position="280"/>
        <end position="301"/>
    </location>
</feature>
<keyword evidence="7 8" id="KW-0472">Membrane</keyword>
<keyword evidence="10" id="KW-1185">Reference proteome</keyword>
<protein>
    <recommendedName>
        <fullName evidence="11">Tyrosine-specific transport protein</fullName>
    </recommendedName>
</protein>
<feature type="transmembrane region" description="Helical" evidence="8">
    <location>
        <begin position="240"/>
        <end position="260"/>
    </location>
</feature>
<keyword evidence="2" id="KW-0813">Transport</keyword>
<keyword evidence="6 8" id="KW-1133">Transmembrane helix</keyword>
<evidence type="ECO:0008006" key="11">
    <source>
        <dbReference type="Google" id="ProtNLM"/>
    </source>
</evidence>
<keyword evidence="3" id="KW-1003">Cell membrane</keyword>
<comment type="caution">
    <text evidence="9">The sequence shown here is derived from an EMBL/GenBank/DDBJ whole genome shotgun (WGS) entry which is preliminary data.</text>
</comment>
<evidence type="ECO:0000256" key="8">
    <source>
        <dbReference type="SAM" id="Phobius"/>
    </source>
</evidence>
<feature type="transmembrane region" description="Helical" evidence="8">
    <location>
        <begin position="211"/>
        <end position="233"/>
    </location>
</feature>
<dbReference type="EMBL" id="JBJKBG010000011">
    <property type="protein sequence ID" value="KAL3715493.1"/>
    <property type="molecule type" value="Genomic_DNA"/>
</dbReference>
<dbReference type="EMBL" id="JBJKBG010000011">
    <property type="protein sequence ID" value="KAL3715492.1"/>
    <property type="molecule type" value="Genomic_DNA"/>
</dbReference>
<gene>
    <name evidence="9" type="ORF">ACJRO7_007256</name>
</gene>